<dbReference type="InterPro" id="IPR000594">
    <property type="entry name" value="ThiF_NAD_FAD-bd"/>
</dbReference>
<name>A0A445N288_9BACT</name>
<dbReference type="GO" id="GO:0004792">
    <property type="term" value="F:thiosulfate-cyanide sulfurtransferase activity"/>
    <property type="evidence" value="ECO:0007669"/>
    <property type="project" value="TreeGrafter"/>
</dbReference>
<dbReference type="InterPro" id="IPR035985">
    <property type="entry name" value="Ubiquitin-activating_enz"/>
</dbReference>
<protein>
    <submittedName>
        <fullName evidence="3">Putative adenylyltransferase HVO_0558</fullName>
        <ecNumber evidence="3">2.7.7.-</ecNumber>
    </submittedName>
</protein>
<dbReference type="PANTHER" id="PTHR10953">
    <property type="entry name" value="UBIQUITIN-ACTIVATING ENZYME E1"/>
    <property type="match status" value="1"/>
</dbReference>
<dbReference type="InterPro" id="IPR045886">
    <property type="entry name" value="ThiF/MoeB/HesA"/>
</dbReference>
<evidence type="ECO:0000256" key="1">
    <source>
        <dbReference type="ARBA" id="ARBA00009919"/>
    </source>
</evidence>
<accession>A0A445N288</accession>
<feature type="domain" description="THIF-type NAD/FAD binding fold" evidence="2">
    <location>
        <begin position="8"/>
        <end position="236"/>
    </location>
</feature>
<evidence type="ECO:0000313" key="3">
    <source>
        <dbReference type="EMBL" id="SPD75822.1"/>
    </source>
</evidence>
<proteinExistence type="inferred from homology"/>
<dbReference type="Gene3D" id="3.40.50.720">
    <property type="entry name" value="NAD(P)-binding Rossmann-like Domain"/>
    <property type="match status" value="1"/>
</dbReference>
<dbReference type="FunFam" id="3.40.50.720:FF:000080">
    <property type="entry name" value="Thiazole biosynthesis adenylyltransferase ThiF"/>
    <property type="match status" value="1"/>
</dbReference>
<dbReference type="EMBL" id="OJIN01000221">
    <property type="protein sequence ID" value="SPD75822.1"/>
    <property type="molecule type" value="Genomic_DNA"/>
</dbReference>
<organism evidence="3">
    <name type="scientific">uncultured Desulfobacterium sp</name>
    <dbReference type="NCBI Taxonomy" id="201089"/>
    <lineage>
        <taxon>Bacteria</taxon>
        <taxon>Pseudomonadati</taxon>
        <taxon>Thermodesulfobacteriota</taxon>
        <taxon>Desulfobacteria</taxon>
        <taxon>Desulfobacterales</taxon>
        <taxon>Desulfobacteriaceae</taxon>
        <taxon>Desulfobacterium</taxon>
        <taxon>environmental samples</taxon>
    </lineage>
</organism>
<reference evidence="3" key="1">
    <citation type="submission" date="2018-01" db="EMBL/GenBank/DDBJ databases">
        <authorList>
            <person name="Regsiter A."/>
            <person name="William W."/>
        </authorList>
    </citation>
    <scope>NUCLEOTIDE SEQUENCE</scope>
    <source>
        <strain evidence="3">TRIP AH-1</strain>
    </source>
</reference>
<dbReference type="AlphaFoldDB" id="A0A445N288"/>
<dbReference type="PANTHER" id="PTHR10953:SF102">
    <property type="entry name" value="ADENYLYLTRANSFERASE AND SULFURTRANSFERASE MOCS3"/>
    <property type="match status" value="1"/>
</dbReference>
<comment type="similarity">
    <text evidence="1">Belongs to the HesA/MoeB/ThiF family.</text>
</comment>
<dbReference type="CDD" id="cd00757">
    <property type="entry name" value="ThiF_MoeB_HesA_family"/>
    <property type="match status" value="1"/>
</dbReference>
<dbReference type="GO" id="GO:0008641">
    <property type="term" value="F:ubiquitin-like modifier activating enzyme activity"/>
    <property type="evidence" value="ECO:0007669"/>
    <property type="project" value="InterPro"/>
</dbReference>
<evidence type="ECO:0000259" key="2">
    <source>
        <dbReference type="Pfam" id="PF00899"/>
    </source>
</evidence>
<sequence length="244" mass="26551">MLMTGERYERQVMIGGFGEEGQRKLKSASVFIAGAGGLGSPAAIYLAAAGVGRIRIVDRDKVELSNLNRQVLHGDSDLGRMKAVSAKERLNSLNYEVVIEALAEEIKEENVSELTAGCDLIVDALDNFPTRYLLNRIALQKSLPFFHGGVYGFEGRAMTMIPGKSACLRCLYKKGAEAIKFPVIGVAPAVIGSIQAAEVIKYLVGIGRLLTDRLLVYDGLSSTFTEMKLKKHHDCEDCGQIRAI</sequence>
<keyword evidence="3" id="KW-0548">Nucleotidyltransferase</keyword>
<keyword evidence="3" id="KW-0808">Transferase</keyword>
<dbReference type="Pfam" id="PF00899">
    <property type="entry name" value="ThiF"/>
    <property type="match status" value="1"/>
</dbReference>
<dbReference type="EC" id="2.7.7.-" evidence="3"/>
<dbReference type="GO" id="GO:0005737">
    <property type="term" value="C:cytoplasm"/>
    <property type="evidence" value="ECO:0007669"/>
    <property type="project" value="TreeGrafter"/>
</dbReference>
<dbReference type="GO" id="GO:0016779">
    <property type="term" value="F:nucleotidyltransferase activity"/>
    <property type="evidence" value="ECO:0007669"/>
    <property type="project" value="UniProtKB-KW"/>
</dbReference>
<gene>
    <name evidence="3" type="primary">moeB</name>
    <name evidence="3" type="ORF">PITCH_A760032</name>
</gene>
<dbReference type="SUPFAM" id="SSF69572">
    <property type="entry name" value="Activating enzymes of the ubiquitin-like proteins"/>
    <property type="match status" value="1"/>
</dbReference>